<dbReference type="PANTHER" id="PTHR43625">
    <property type="entry name" value="AFLATOXIN B1 ALDEHYDE REDUCTASE"/>
    <property type="match status" value="1"/>
</dbReference>
<dbReference type="AlphaFoldDB" id="A0A418YLS4"/>
<dbReference type="InterPro" id="IPR036812">
    <property type="entry name" value="NAD(P)_OxRdtase_dom_sf"/>
</dbReference>
<dbReference type="GO" id="GO:0005737">
    <property type="term" value="C:cytoplasm"/>
    <property type="evidence" value="ECO:0007669"/>
    <property type="project" value="TreeGrafter"/>
</dbReference>
<reference evidence="3 4" key="1">
    <citation type="submission" date="2018-08" db="EMBL/GenBank/DDBJ databases">
        <title>Sphingobium sp. EO9.</title>
        <authorList>
            <person name="Park Y."/>
            <person name="Kim K.H."/>
            <person name="Jeon C.O."/>
        </authorList>
    </citation>
    <scope>NUCLEOTIDE SEQUENCE [LARGE SCALE GENOMIC DNA]</scope>
    <source>
        <strain evidence="3 4">EO9</strain>
    </source>
</reference>
<sequence length="327" mass="35380">MTGLSSPLPQVPLGQDGPLIGVQGLGCMGMSEFYGETDEVESRATLERALELGVTLFDTADMYGMGANETFLSPFVRAHRDRVLIATKFGYARSPERPDDWSLDNRPEFIRAAAERSLRRLGVDTIDLYYMHRRDPAVPLEDSIGTMADLVAEGKVRWLGLCAVDGAELRAAHALHPIAALQSEWSIFTRDIEREVIPAAAQLGVTVVPYSPLGRGMLTGRAFGAALRADDARQNFPRFSAENVDANARLVERIEGIATDMGATPAQLALAWLYARATELGVACVPIPGTRKRARLEENLAAALMRPNEAAIQALEPLAAAVKGIAV</sequence>
<dbReference type="RefSeq" id="WP_119750002.1">
    <property type="nucleotide sequence ID" value="NZ_QVRA01000034.1"/>
</dbReference>
<proteinExistence type="predicted"/>
<dbReference type="EMBL" id="QVRA01000034">
    <property type="protein sequence ID" value="RJG52066.1"/>
    <property type="molecule type" value="Genomic_DNA"/>
</dbReference>
<evidence type="ECO:0000259" key="2">
    <source>
        <dbReference type="Pfam" id="PF00248"/>
    </source>
</evidence>
<protein>
    <submittedName>
        <fullName evidence="3">Aldo/keto reductase</fullName>
    </submittedName>
</protein>
<name>A0A418YLS4_9SPHN</name>
<dbReference type="Gene3D" id="3.20.20.100">
    <property type="entry name" value="NADP-dependent oxidoreductase domain"/>
    <property type="match status" value="1"/>
</dbReference>
<comment type="caution">
    <text evidence="3">The sequence shown here is derived from an EMBL/GenBank/DDBJ whole genome shotgun (WGS) entry which is preliminary data.</text>
</comment>
<dbReference type="Proteomes" id="UP000283469">
    <property type="component" value="Unassembled WGS sequence"/>
</dbReference>
<dbReference type="PANTHER" id="PTHR43625:SF77">
    <property type="entry name" value="ALDO-KETO REDUCTASE"/>
    <property type="match status" value="1"/>
</dbReference>
<dbReference type="OrthoDB" id="7181835at2"/>
<evidence type="ECO:0000313" key="3">
    <source>
        <dbReference type="EMBL" id="RJG52066.1"/>
    </source>
</evidence>
<keyword evidence="4" id="KW-1185">Reference proteome</keyword>
<organism evidence="3 4">
    <name type="scientific">Sphingobium terrigena</name>
    <dbReference type="NCBI Taxonomy" id="2304063"/>
    <lineage>
        <taxon>Bacteria</taxon>
        <taxon>Pseudomonadati</taxon>
        <taxon>Pseudomonadota</taxon>
        <taxon>Alphaproteobacteria</taxon>
        <taxon>Sphingomonadales</taxon>
        <taxon>Sphingomonadaceae</taxon>
        <taxon>Sphingobium</taxon>
    </lineage>
</organism>
<evidence type="ECO:0000313" key="4">
    <source>
        <dbReference type="Proteomes" id="UP000283469"/>
    </source>
</evidence>
<keyword evidence="1" id="KW-0560">Oxidoreductase</keyword>
<dbReference type="InterPro" id="IPR023210">
    <property type="entry name" value="NADP_OxRdtase_dom"/>
</dbReference>
<gene>
    <name evidence="3" type="ORF">D0Z70_21680</name>
</gene>
<dbReference type="InterPro" id="IPR050791">
    <property type="entry name" value="Aldo-Keto_reductase"/>
</dbReference>
<feature type="domain" description="NADP-dependent oxidoreductase" evidence="2">
    <location>
        <begin position="24"/>
        <end position="308"/>
    </location>
</feature>
<accession>A0A418YLS4</accession>
<dbReference type="SUPFAM" id="SSF51430">
    <property type="entry name" value="NAD(P)-linked oxidoreductase"/>
    <property type="match status" value="1"/>
</dbReference>
<dbReference type="Pfam" id="PF00248">
    <property type="entry name" value="Aldo_ket_red"/>
    <property type="match status" value="1"/>
</dbReference>
<evidence type="ECO:0000256" key="1">
    <source>
        <dbReference type="ARBA" id="ARBA00023002"/>
    </source>
</evidence>
<dbReference type="GO" id="GO:0016491">
    <property type="term" value="F:oxidoreductase activity"/>
    <property type="evidence" value="ECO:0007669"/>
    <property type="project" value="UniProtKB-KW"/>
</dbReference>